<proteinExistence type="inferred from homology"/>
<comment type="similarity">
    <text evidence="11">In the N-terminal section; belongs to the carbohydrate kinase PfkB family.</text>
</comment>
<dbReference type="NCBIfam" id="TIGR00125">
    <property type="entry name" value="cyt_tran_rel"/>
    <property type="match status" value="1"/>
</dbReference>
<feature type="active site" evidence="11">
    <location>
        <position position="274"/>
    </location>
</feature>
<dbReference type="Gene3D" id="3.40.50.620">
    <property type="entry name" value="HUPs"/>
    <property type="match status" value="1"/>
</dbReference>
<dbReference type="InterPro" id="IPR029056">
    <property type="entry name" value="Ribokinase-like"/>
</dbReference>
<dbReference type="InterPro" id="IPR011914">
    <property type="entry name" value="RfaE_dom_II"/>
</dbReference>
<comment type="catalytic activity">
    <reaction evidence="10 11">
        <text>D-glycero-beta-D-manno-heptose 1-phosphate + ATP + H(+) = ADP-D-glycero-beta-D-manno-heptose + diphosphate</text>
        <dbReference type="Rhea" id="RHEA:27465"/>
        <dbReference type="ChEBI" id="CHEBI:15378"/>
        <dbReference type="ChEBI" id="CHEBI:30616"/>
        <dbReference type="ChEBI" id="CHEBI:33019"/>
        <dbReference type="ChEBI" id="CHEBI:59967"/>
        <dbReference type="ChEBI" id="CHEBI:61593"/>
        <dbReference type="EC" id="2.7.7.70"/>
    </reaction>
</comment>
<evidence type="ECO:0000256" key="5">
    <source>
        <dbReference type="ARBA" id="ARBA00022741"/>
    </source>
</evidence>
<dbReference type="STRING" id="1316936.K678_07637"/>
<dbReference type="eggNOG" id="COG0615">
    <property type="taxonomic scope" value="Bacteria"/>
</dbReference>
<dbReference type="NCBIfam" id="TIGR02199">
    <property type="entry name" value="rfaE_dom_II"/>
    <property type="match status" value="1"/>
</dbReference>
<evidence type="ECO:0000256" key="1">
    <source>
        <dbReference type="ARBA" id="ARBA00002319"/>
    </source>
</evidence>
<dbReference type="GO" id="GO:0016773">
    <property type="term" value="F:phosphotransferase activity, alcohol group as acceptor"/>
    <property type="evidence" value="ECO:0007669"/>
    <property type="project" value="InterPro"/>
</dbReference>
<comment type="pathway">
    <text evidence="11">Nucleotide-sugar biosynthesis; ADP-L-glycero-beta-D-manno-heptose biosynthesis; ADP-L-glycero-beta-D-manno-heptose from D-glycero-beta-D-manno-heptose 7-phosphate: step 1/4.</text>
</comment>
<dbReference type="RefSeq" id="WP_021131877.1">
    <property type="nucleotide sequence ID" value="NZ_AQPH01000021.1"/>
</dbReference>
<feature type="domain" description="Cytidyltransferase-like" evidence="13">
    <location>
        <begin position="356"/>
        <end position="450"/>
    </location>
</feature>
<dbReference type="PANTHER" id="PTHR46969">
    <property type="entry name" value="BIFUNCTIONAL PROTEIN HLDE"/>
    <property type="match status" value="1"/>
</dbReference>
<dbReference type="SUPFAM" id="SSF53613">
    <property type="entry name" value="Ribokinase-like"/>
    <property type="match status" value="1"/>
</dbReference>
<dbReference type="GO" id="GO:0005829">
    <property type="term" value="C:cytosol"/>
    <property type="evidence" value="ECO:0007669"/>
    <property type="project" value="TreeGrafter"/>
</dbReference>
<dbReference type="AlphaFoldDB" id="S9SDL7"/>
<sequence>MTELSALADRVERLRATSVLCVGDVMLDRFVYGSVDRISPEAPIPVLAVQRESAMLGGAGNVVRNLVALGAHPAFIAVVGDDAPGQEIARLVDEHKTIEPALLVEPGRQTTIKTRFFASNQQLLRADRETRSAVTEPVRAEVLARAEALMAKAGVVVLSDYGKGVLAPDIVAALIARAAGKVVVVDPKGTDYSIYAGATIVTPNRKELHEATGMAVDNDDEVVAAARHLIATCGINSVLVTRSQDGMTLVQGDGAVHHLPAEAREVFDVSGAGDTVVATLAAALASGASLLEGAVLANVAAGIVVAKVGTAVAYADELIAVLHHGDLTAGGSKIVTAAAAADLADLWRRKGLKVGFTNGCFDLLHPGHVSILAQARAACDRLVVGLNSDASVQRLKGPTRPVQSEAARATVLSSLASVDLVVIFGEDTPLALIETLRPDVLVKGADYTVATVVGADLVQGWGGKVVLADLIEGQSTTNTIRRMNGGAS</sequence>
<dbReference type="HAMAP" id="MF_01603">
    <property type="entry name" value="HldE"/>
    <property type="match status" value="1"/>
</dbReference>
<dbReference type="Gene3D" id="3.40.1190.20">
    <property type="match status" value="1"/>
</dbReference>
<dbReference type="EC" id="2.7.7.70" evidence="11"/>
<dbReference type="CDD" id="cd01172">
    <property type="entry name" value="RfaE_like"/>
    <property type="match status" value="1"/>
</dbReference>
<keyword evidence="5 11" id="KW-0547">Nucleotide-binding</keyword>
<dbReference type="InterPro" id="IPR023030">
    <property type="entry name" value="Bifunc_HldE"/>
</dbReference>
<comment type="caution">
    <text evidence="14">The sequence shown here is derived from an EMBL/GenBank/DDBJ whole genome shotgun (WGS) entry which is preliminary data.</text>
</comment>
<feature type="region of interest" description="Cytidylyltransferase" evidence="11">
    <location>
        <begin position="356"/>
        <end position="488"/>
    </location>
</feature>
<feature type="binding site" evidence="11">
    <location>
        <begin position="204"/>
        <end position="207"/>
    </location>
    <ligand>
        <name>ATP</name>
        <dbReference type="ChEBI" id="CHEBI:30616"/>
    </ligand>
</feature>
<dbReference type="Proteomes" id="UP000015350">
    <property type="component" value="Unassembled WGS sequence"/>
</dbReference>
<accession>S9SDL7</accession>
<dbReference type="GO" id="GO:0033786">
    <property type="term" value="F:heptose-1-phosphate adenylyltransferase activity"/>
    <property type="evidence" value="ECO:0007669"/>
    <property type="project" value="UniProtKB-UniRule"/>
</dbReference>
<keyword evidence="8 11" id="KW-0511">Multifunctional enzyme</keyword>
<dbReference type="GO" id="GO:0097171">
    <property type="term" value="P:ADP-L-glycero-beta-D-manno-heptose biosynthetic process"/>
    <property type="evidence" value="ECO:0007669"/>
    <property type="project" value="UniProtKB-UniPathway"/>
</dbReference>
<comment type="catalytic activity">
    <reaction evidence="11">
        <text>D-glycero-beta-D-manno-heptose 7-phosphate + ATP = D-glycero-beta-D-manno-heptose 1,7-bisphosphate + ADP + H(+)</text>
        <dbReference type="Rhea" id="RHEA:27473"/>
        <dbReference type="ChEBI" id="CHEBI:15378"/>
        <dbReference type="ChEBI" id="CHEBI:30616"/>
        <dbReference type="ChEBI" id="CHEBI:60204"/>
        <dbReference type="ChEBI" id="CHEBI:60208"/>
        <dbReference type="ChEBI" id="CHEBI:456216"/>
        <dbReference type="EC" id="2.7.1.167"/>
    </reaction>
</comment>
<evidence type="ECO:0000256" key="3">
    <source>
        <dbReference type="ARBA" id="ARBA00022679"/>
    </source>
</evidence>
<dbReference type="PATRIC" id="fig|1316936.3.peg.1526"/>
<gene>
    <name evidence="11" type="primary">hldE</name>
    <name evidence="14" type="ORF">K678_07637</name>
</gene>
<keyword evidence="3 11" id="KW-0808">Transferase</keyword>
<evidence type="ECO:0000256" key="2">
    <source>
        <dbReference type="ARBA" id="ARBA00003753"/>
    </source>
</evidence>
<evidence type="ECO:0000259" key="13">
    <source>
        <dbReference type="Pfam" id="PF01467"/>
    </source>
</evidence>
<dbReference type="NCBIfam" id="TIGR02198">
    <property type="entry name" value="rfaE_dom_I"/>
    <property type="match status" value="1"/>
</dbReference>
<keyword evidence="6 11" id="KW-0418">Kinase</keyword>
<protein>
    <recommendedName>
        <fullName evidence="11">Bifunctional protein HldE</fullName>
    </recommendedName>
    <domain>
        <recommendedName>
            <fullName evidence="11">D-beta-D-heptose 7-phosphate kinase</fullName>
            <ecNumber evidence="11">2.7.1.167</ecNumber>
        </recommendedName>
        <alternativeName>
            <fullName evidence="11">D-beta-D-heptose 7-phosphotransferase</fullName>
        </alternativeName>
        <alternativeName>
            <fullName evidence="11">D-glycero-beta-D-manno-heptose-7-phosphate kinase</fullName>
        </alternativeName>
    </domain>
    <domain>
        <recommendedName>
            <fullName evidence="11">D-beta-D-heptose 1-phosphate adenylyltransferase</fullName>
            <ecNumber evidence="11">2.7.7.70</ecNumber>
        </recommendedName>
        <alternativeName>
            <fullName evidence="11">D-glycero-beta-D-manno-heptose 1-phosphate adenylyltransferase</fullName>
        </alternativeName>
    </domain>
</protein>
<dbReference type="OrthoDB" id="9802794at2"/>
<comment type="function">
    <text evidence="2 11">Catalyzes the ADP transfer from ATP to D-glycero-beta-D-manno-heptose 1-phosphate, yielding ADP-D-glycero-beta-D-manno-heptose.</text>
</comment>
<dbReference type="PANTHER" id="PTHR46969:SF1">
    <property type="entry name" value="BIFUNCTIONAL PROTEIN HLDE"/>
    <property type="match status" value="1"/>
</dbReference>
<comment type="similarity">
    <text evidence="11">In the C-terminal section; belongs to the cytidylyltransferase family.</text>
</comment>
<evidence type="ECO:0000256" key="11">
    <source>
        <dbReference type="HAMAP-Rule" id="MF_01603"/>
    </source>
</evidence>
<dbReference type="InterPro" id="IPR011913">
    <property type="entry name" value="RfaE_dom_I"/>
</dbReference>
<feature type="domain" description="Carbohydrate kinase PfkB" evidence="12">
    <location>
        <begin position="17"/>
        <end position="312"/>
    </location>
</feature>
<evidence type="ECO:0000256" key="9">
    <source>
        <dbReference type="ARBA" id="ARBA00023277"/>
    </source>
</evidence>
<dbReference type="eggNOG" id="COG2870">
    <property type="taxonomic scope" value="Bacteria"/>
</dbReference>
<reference evidence="14 15" key="1">
    <citation type="submission" date="2013-04" db="EMBL/GenBank/DDBJ databases">
        <authorList>
            <person name="Kuznetsov B."/>
            <person name="Ivanovsky R."/>
        </authorList>
    </citation>
    <scope>NUCLEOTIDE SEQUENCE [LARGE SCALE GENOMIC DNA]</scope>
    <source>
        <strain evidence="14 15">MGU-K5</strain>
    </source>
</reference>
<name>S9SDL7_MAGFU</name>
<evidence type="ECO:0000256" key="6">
    <source>
        <dbReference type="ARBA" id="ARBA00022777"/>
    </source>
</evidence>
<dbReference type="InterPro" id="IPR011611">
    <property type="entry name" value="PfkB_dom"/>
</dbReference>
<organism evidence="14 15">
    <name type="scientific">Magnetospirillum fulvum MGU-K5</name>
    <dbReference type="NCBI Taxonomy" id="1316936"/>
    <lineage>
        <taxon>Bacteria</taxon>
        <taxon>Pseudomonadati</taxon>
        <taxon>Pseudomonadota</taxon>
        <taxon>Alphaproteobacteria</taxon>
        <taxon>Rhodospirillales</taxon>
        <taxon>Rhodospirillaceae</taxon>
        <taxon>Magnetospirillum</taxon>
    </lineage>
</organism>
<keyword evidence="4 11" id="KW-0548">Nucleotidyltransferase</keyword>
<evidence type="ECO:0000256" key="7">
    <source>
        <dbReference type="ARBA" id="ARBA00022840"/>
    </source>
</evidence>
<dbReference type="FunFam" id="3.40.1190.20:FF:000002">
    <property type="entry name" value="Bifunctional protein HldE"/>
    <property type="match status" value="1"/>
</dbReference>
<dbReference type="GO" id="GO:0005524">
    <property type="term" value="F:ATP binding"/>
    <property type="evidence" value="ECO:0007669"/>
    <property type="project" value="UniProtKB-UniRule"/>
</dbReference>
<evidence type="ECO:0000259" key="12">
    <source>
        <dbReference type="Pfam" id="PF00294"/>
    </source>
</evidence>
<dbReference type="SUPFAM" id="SSF52374">
    <property type="entry name" value="Nucleotidylyl transferase"/>
    <property type="match status" value="1"/>
</dbReference>
<feature type="region of interest" description="Ribokinase" evidence="11">
    <location>
        <begin position="1"/>
        <end position="328"/>
    </location>
</feature>
<evidence type="ECO:0000313" key="15">
    <source>
        <dbReference type="Proteomes" id="UP000015350"/>
    </source>
</evidence>
<comment type="pathway">
    <text evidence="11">Nucleotide-sugar biosynthesis; ADP-L-glycero-beta-D-manno-heptose biosynthesis; ADP-L-glycero-beta-D-manno-heptose from D-glycero-beta-D-manno-heptose 7-phosphate: step 3/4.</text>
</comment>
<keyword evidence="9 11" id="KW-0119">Carbohydrate metabolism</keyword>
<dbReference type="GO" id="GO:0033785">
    <property type="term" value="F:heptose 7-phosphate kinase activity"/>
    <property type="evidence" value="ECO:0007669"/>
    <property type="project" value="UniProtKB-UniRule"/>
</dbReference>
<dbReference type="InterPro" id="IPR014729">
    <property type="entry name" value="Rossmann-like_a/b/a_fold"/>
</dbReference>
<keyword evidence="7 11" id="KW-0067">ATP-binding</keyword>
<evidence type="ECO:0000256" key="10">
    <source>
        <dbReference type="ARBA" id="ARBA00047428"/>
    </source>
</evidence>
<comment type="subunit">
    <text evidence="11">Homodimer.</text>
</comment>
<comment type="function">
    <text evidence="1 11">Catalyzes the phosphorylation of D-glycero-D-manno-heptose 7-phosphate at the C-1 position to selectively form D-glycero-beta-D-manno-heptose-1,7-bisphosphate.</text>
</comment>
<dbReference type="InterPro" id="IPR004821">
    <property type="entry name" value="Cyt_trans-like"/>
</dbReference>
<evidence type="ECO:0000256" key="4">
    <source>
        <dbReference type="ARBA" id="ARBA00022695"/>
    </source>
</evidence>
<dbReference type="Pfam" id="PF01467">
    <property type="entry name" value="CTP_transf_like"/>
    <property type="match status" value="1"/>
</dbReference>
<dbReference type="EC" id="2.7.1.167" evidence="11"/>
<evidence type="ECO:0000313" key="14">
    <source>
        <dbReference type="EMBL" id="EPY02133.1"/>
    </source>
</evidence>
<dbReference type="EMBL" id="AQPH01000021">
    <property type="protein sequence ID" value="EPY02133.1"/>
    <property type="molecule type" value="Genomic_DNA"/>
</dbReference>
<dbReference type="UniPathway" id="UPA00356">
    <property type="reaction ID" value="UER00437"/>
</dbReference>
<evidence type="ECO:0000256" key="8">
    <source>
        <dbReference type="ARBA" id="ARBA00023268"/>
    </source>
</evidence>
<dbReference type="Pfam" id="PF00294">
    <property type="entry name" value="PfkB"/>
    <property type="match status" value="1"/>
</dbReference>